<evidence type="ECO:0000256" key="1">
    <source>
        <dbReference type="PROSITE-ProRule" id="PRU00023"/>
    </source>
</evidence>
<dbReference type="PROSITE" id="PS50297">
    <property type="entry name" value="ANK_REP_REGION"/>
    <property type="match status" value="1"/>
</dbReference>
<dbReference type="InterPro" id="IPR002110">
    <property type="entry name" value="Ankyrin_rpt"/>
</dbReference>
<reference evidence="2 3" key="1">
    <citation type="submission" date="2020-08" db="EMBL/GenBank/DDBJ databases">
        <title>Genomic Encyclopedia of Type Strains, Phase IV (KMG-IV): sequencing the most valuable type-strain genomes for metagenomic binning, comparative biology and taxonomic classification.</title>
        <authorList>
            <person name="Goeker M."/>
        </authorList>
    </citation>
    <scope>NUCLEOTIDE SEQUENCE [LARGE SCALE GENOMIC DNA]</scope>
    <source>
        <strain evidence="2 3">DSM 23562</strain>
    </source>
</reference>
<proteinExistence type="predicted"/>
<evidence type="ECO:0000313" key="2">
    <source>
        <dbReference type="EMBL" id="MBB6048567.1"/>
    </source>
</evidence>
<organism evidence="2 3">
    <name type="scientific">Armatimonas rosea</name>
    <dbReference type="NCBI Taxonomy" id="685828"/>
    <lineage>
        <taxon>Bacteria</taxon>
        <taxon>Bacillati</taxon>
        <taxon>Armatimonadota</taxon>
        <taxon>Armatimonadia</taxon>
        <taxon>Armatimonadales</taxon>
        <taxon>Armatimonadaceae</taxon>
        <taxon>Armatimonas</taxon>
    </lineage>
</organism>
<dbReference type="SMART" id="SM00248">
    <property type="entry name" value="ANK"/>
    <property type="match status" value="4"/>
</dbReference>
<keyword evidence="3" id="KW-1185">Reference proteome</keyword>
<accession>A0A7W9SL03</accession>
<dbReference type="PANTHER" id="PTHR24118:SF99">
    <property type="entry name" value="POTE ANKYRIN DOMAIN FAMILY MEMBER 3C-RELATED"/>
    <property type="match status" value="1"/>
</dbReference>
<comment type="caution">
    <text evidence="2">The sequence shown here is derived from an EMBL/GenBank/DDBJ whole genome shotgun (WGS) entry which is preliminary data.</text>
</comment>
<dbReference type="Gene3D" id="1.25.40.20">
    <property type="entry name" value="Ankyrin repeat-containing domain"/>
    <property type="match status" value="1"/>
</dbReference>
<dbReference type="InterPro" id="IPR036770">
    <property type="entry name" value="Ankyrin_rpt-contain_sf"/>
</dbReference>
<evidence type="ECO:0008006" key="4">
    <source>
        <dbReference type="Google" id="ProtNLM"/>
    </source>
</evidence>
<protein>
    <recommendedName>
        <fullName evidence="4">Ankyrin repeat protein</fullName>
    </recommendedName>
</protein>
<dbReference type="Proteomes" id="UP000520814">
    <property type="component" value="Unassembled WGS sequence"/>
</dbReference>
<dbReference type="PROSITE" id="PS50088">
    <property type="entry name" value="ANK_REPEAT"/>
    <property type="match status" value="2"/>
</dbReference>
<dbReference type="EMBL" id="JACHGW010000001">
    <property type="protein sequence ID" value="MBB6048567.1"/>
    <property type="molecule type" value="Genomic_DNA"/>
</dbReference>
<dbReference type="RefSeq" id="WP_184192205.1">
    <property type="nucleotide sequence ID" value="NZ_JACHGW010000001.1"/>
</dbReference>
<gene>
    <name evidence="2" type="ORF">HNQ39_000329</name>
</gene>
<sequence length="339" mass="38496">MLEARQLWEQEKHDQAADLYAEVAGMEEEFMQECKDANFASEYFTHAFSAIHCWLHAGNFYRARFLGNIILEHPDVSEPVQERVQALLEGIQDGQQLYARVVISSSFNEFMKTVRKEGDKYTWMTFAVSRRDRTIVERLLQERIIGDVNQWDWHGRFPITVAVENDDLDMVRLLHHWGASISGQRNPLWRARSAVMVDLLVELGADPNGKTEGLAPLHNAIYEDNFTEVIEALIKHGADINVKTEYDSTPLWEAIAHYASGDVVACLLDHGAEIPYPPDSCEILIEWLQGTDPWRGDLIAFVREYQRTNGDIPSTFGEFLSSHGESLSLSGDSLSKPGE</sequence>
<dbReference type="AlphaFoldDB" id="A0A7W9SL03"/>
<feature type="repeat" description="ANK" evidence="1">
    <location>
        <begin position="154"/>
        <end position="186"/>
    </location>
</feature>
<evidence type="ECO:0000313" key="3">
    <source>
        <dbReference type="Proteomes" id="UP000520814"/>
    </source>
</evidence>
<feature type="repeat" description="ANK" evidence="1">
    <location>
        <begin position="212"/>
        <end position="245"/>
    </location>
</feature>
<dbReference type="Pfam" id="PF12796">
    <property type="entry name" value="Ank_2"/>
    <property type="match status" value="1"/>
</dbReference>
<name>A0A7W9SL03_ARMRO</name>
<keyword evidence="1" id="KW-0040">ANK repeat</keyword>
<dbReference type="SUPFAM" id="SSF48403">
    <property type="entry name" value="Ankyrin repeat"/>
    <property type="match status" value="1"/>
</dbReference>
<dbReference type="PANTHER" id="PTHR24118">
    <property type="entry name" value="POTE ANKYRIN DOMAIN"/>
    <property type="match status" value="1"/>
</dbReference>